<organism evidence="2 3">
    <name type="scientific">Thiorhodococcus minor</name>
    <dbReference type="NCBI Taxonomy" id="57489"/>
    <lineage>
        <taxon>Bacteria</taxon>
        <taxon>Pseudomonadati</taxon>
        <taxon>Pseudomonadota</taxon>
        <taxon>Gammaproteobacteria</taxon>
        <taxon>Chromatiales</taxon>
        <taxon>Chromatiaceae</taxon>
        <taxon>Thiorhodococcus</taxon>
    </lineage>
</organism>
<dbReference type="AlphaFoldDB" id="A0A6M0K2C8"/>
<gene>
    <name evidence="2" type="ORF">G3446_12640</name>
</gene>
<dbReference type="EMBL" id="JAAIJQ010000033">
    <property type="protein sequence ID" value="NEV62727.1"/>
    <property type="molecule type" value="Genomic_DNA"/>
</dbReference>
<feature type="transmembrane region" description="Helical" evidence="1">
    <location>
        <begin position="184"/>
        <end position="204"/>
    </location>
</feature>
<proteinExistence type="predicted"/>
<keyword evidence="1" id="KW-0812">Transmembrane</keyword>
<dbReference type="RefSeq" id="WP_164453194.1">
    <property type="nucleotide sequence ID" value="NZ_JAAIJQ010000033.1"/>
</dbReference>
<dbReference type="Proteomes" id="UP000483379">
    <property type="component" value="Unassembled WGS sequence"/>
</dbReference>
<evidence type="ECO:0000256" key="1">
    <source>
        <dbReference type="SAM" id="Phobius"/>
    </source>
</evidence>
<keyword evidence="1" id="KW-1133">Transmembrane helix</keyword>
<protein>
    <submittedName>
        <fullName evidence="2">Spermidine synthase</fullName>
    </submittedName>
</protein>
<keyword evidence="3" id="KW-1185">Reference proteome</keyword>
<feature type="transmembrane region" description="Helical" evidence="1">
    <location>
        <begin position="66"/>
        <end position="84"/>
    </location>
</feature>
<sequence>MLTKDQFTAIVMALVVWGFAGALFGALFAGLYQVLVVLGLTGWEPLVIAAAAAAMTTSAFYSAMPVALVGAMAGVLASIGYLIASGQEVQLLAIVGTAAVFGVIAGSFYSWIAKSGSRPLAETLTGLLAGLLAGTVLALVLGLLGTQIGMFVLAAGVVALVGTFFQMAERWLVGRSLSWLPDGLAAPVVAGLIAAVVGASIWIVGGTTSAMLDLGAKQEISDVLRDIPPGLTGGLLGGALTGILLELLGFHLEDQI</sequence>
<feature type="transmembrane region" description="Helical" evidence="1">
    <location>
        <begin position="124"/>
        <end position="144"/>
    </location>
</feature>
<feature type="transmembrane region" description="Helical" evidence="1">
    <location>
        <begin position="231"/>
        <end position="252"/>
    </location>
</feature>
<keyword evidence="1" id="KW-0472">Membrane</keyword>
<reference evidence="2 3" key="1">
    <citation type="submission" date="2020-02" db="EMBL/GenBank/DDBJ databases">
        <title>Genome sequences of Thiorhodococcus mannitoliphagus and Thiorhodococcus minor, purple sulfur photosynthetic bacteria in the gammaproteobacterial family, Chromatiaceae.</title>
        <authorList>
            <person name="Aviles F.A."/>
            <person name="Meyer T.E."/>
            <person name="Kyndt J.A."/>
        </authorList>
    </citation>
    <scope>NUCLEOTIDE SEQUENCE [LARGE SCALE GENOMIC DNA]</scope>
    <source>
        <strain evidence="2 3">DSM 11518</strain>
    </source>
</reference>
<feature type="transmembrane region" description="Helical" evidence="1">
    <location>
        <begin position="34"/>
        <end position="54"/>
    </location>
</feature>
<feature type="transmembrane region" description="Helical" evidence="1">
    <location>
        <begin position="150"/>
        <end position="172"/>
    </location>
</feature>
<accession>A0A6M0K2C8</accession>
<comment type="caution">
    <text evidence="2">The sequence shown here is derived from an EMBL/GenBank/DDBJ whole genome shotgun (WGS) entry which is preliminary data.</text>
</comment>
<evidence type="ECO:0000313" key="3">
    <source>
        <dbReference type="Proteomes" id="UP000483379"/>
    </source>
</evidence>
<name>A0A6M0K2C8_9GAMM</name>
<feature type="transmembrane region" description="Helical" evidence="1">
    <location>
        <begin position="90"/>
        <end position="112"/>
    </location>
</feature>
<feature type="transmembrane region" description="Helical" evidence="1">
    <location>
        <begin position="7"/>
        <end position="28"/>
    </location>
</feature>
<evidence type="ECO:0000313" key="2">
    <source>
        <dbReference type="EMBL" id="NEV62727.1"/>
    </source>
</evidence>